<reference evidence="2" key="2">
    <citation type="submission" date="2019-02" db="EMBL/GenBank/DDBJ databases">
        <title>Opniocepnalus argus Var Kimnra genome.</title>
        <authorList>
            <person name="Zhou C."/>
            <person name="Xiao S."/>
        </authorList>
    </citation>
    <scope>NUCLEOTIDE SEQUENCE [LARGE SCALE GENOMIC DNA]</scope>
</reference>
<evidence type="ECO:0000313" key="1">
    <source>
        <dbReference type="EMBL" id="KAF3702356.1"/>
    </source>
</evidence>
<name>A0A6G1QJT3_CHAAH</name>
<proteinExistence type="predicted"/>
<protein>
    <submittedName>
        <fullName evidence="1">Uncharacterized protein</fullName>
    </submittedName>
</protein>
<gene>
    <name evidence="1" type="ORF">EXN66_Car018044</name>
</gene>
<dbReference type="EMBL" id="CM015728">
    <property type="protein sequence ID" value="KAF3702356.1"/>
    <property type="molecule type" value="Genomic_DNA"/>
</dbReference>
<organism evidence="1 2">
    <name type="scientific">Channa argus</name>
    <name type="common">Northern snakehead</name>
    <name type="synonym">Ophicephalus argus</name>
    <dbReference type="NCBI Taxonomy" id="215402"/>
    <lineage>
        <taxon>Eukaryota</taxon>
        <taxon>Metazoa</taxon>
        <taxon>Chordata</taxon>
        <taxon>Craniata</taxon>
        <taxon>Vertebrata</taxon>
        <taxon>Euteleostomi</taxon>
        <taxon>Actinopterygii</taxon>
        <taxon>Neopterygii</taxon>
        <taxon>Teleostei</taxon>
        <taxon>Neoteleostei</taxon>
        <taxon>Acanthomorphata</taxon>
        <taxon>Anabantaria</taxon>
        <taxon>Anabantiformes</taxon>
        <taxon>Channoidei</taxon>
        <taxon>Channidae</taxon>
        <taxon>Channa</taxon>
    </lineage>
</organism>
<keyword evidence="2" id="KW-1185">Reference proteome</keyword>
<reference evidence="1 2" key="1">
    <citation type="submission" date="2019-02" db="EMBL/GenBank/DDBJ databases">
        <title>Opniocepnalus argus genome.</title>
        <authorList>
            <person name="Zhou C."/>
            <person name="Xiao S."/>
        </authorList>
    </citation>
    <scope>NUCLEOTIDE SEQUENCE [LARGE SCALE GENOMIC DNA]</scope>
    <source>
        <strain evidence="1">OARG1902GOOAL</strain>
        <tissue evidence="1">Muscle</tissue>
    </source>
</reference>
<dbReference type="Proteomes" id="UP000503349">
    <property type="component" value="Chromosome 17"/>
</dbReference>
<evidence type="ECO:0000313" key="2">
    <source>
        <dbReference type="Proteomes" id="UP000503349"/>
    </source>
</evidence>
<accession>A0A6G1QJT3</accession>
<dbReference type="AlphaFoldDB" id="A0A6G1QJT3"/>
<sequence length="51" mass="5642">MYTAEKIAFSNMNLPGETRVPSATTLIFIKQISTHSDLIRVGLKNIRGSYG</sequence>